<evidence type="ECO:0000259" key="2">
    <source>
        <dbReference type="Pfam" id="PF07553"/>
    </source>
</evidence>
<dbReference type="Pfam" id="PF07553">
    <property type="entry name" value="Lipoprotein_Ltp"/>
    <property type="match status" value="2"/>
</dbReference>
<dbReference type="Gene3D" id="1.10.10.10">
    <property type="entry name" value="Winged helix-like DNA-binding domain superfamily/Winged helix DNA-binding domain"/>
    <property type="match status" value="2"/>
</dbReference>
<dbReference type="Proteomes" id="UP000002663">
    <property type="component" value="Chromosome"/>
</dbReference>
<feature type="compositionally biased region" description="Low complexity" evidence="1">
    <location>
        <begin position="59"/>
        <end position="74"/>
    </location>
</feature>
<gene>
    <name evidence="3" type="ordered locus">TEH_18500</name>
</gene>
<dbReference type="RefSeq" id="WP_014125219.1">
    <property type="nucleotide sequence ID" value="NC_016052.1"/>
</dbReference>
<evidence type="ECO:0000313" key="4">
    <source>
        <dbReference type="Proteomes" id="UP000002663"/>
    </source>
</evidence>
<dbReference type="InterPro" id="IPR011434">
    <property type="entry name" value="Ltp-like_HTH"/>
</dbReference>
<feature type="domain" description="Putative host cell surface-exposed lipoprotein Ltp-like HTH region" evidence="2">
    <location>
        <begin position="172"/>
        <end position="219"/>
    </location>
</feature>
<sequence>MDIVFTALFIASAVGIWYFIKKSPSKGKRNLSIVVLIVSALGVSLFSEDDPEENLATASSTQETSEVESTQSSETNEESTEESEEEPTKKTQESSKIVEETSESVEESSELDEPEEENDVPREYQSALNKAESYVGAMNMSEQGLHDQLTSDAGEQFPEEAAQYAIENVEADYNENALRKAENYQDTMDMSVDAIYDQLVSESGESFTPEQAQYAVDNLSE</sequence>
<feature type="compositionally biased region" description="Acidic residues" evidence="1">
    <location>
        <begin position="75"/>
        <end position="85"/>
    </location>
</feature>
<accession>A0AAN1VRK2</accession>
<dbReference type="InterPro" id="IPR036388">
    <property type="entry name" value="WH-like_DNA-bd_sf"/>
</dbReference>
<proteinExistence type="predicted"/>
<feature type="compositionally biased region" description="Basic and acidic residues" evidence="1">
    <location>
        <begin position="86"/>
        <end position="99"/>
    </location>
</feature>
<evidence type="ECO:0000256" key="1">
    <source>
        <dbReference type="SAM" id="MobiDB-lite"/>
    </source>
</evidence>
<name>A0AAN1VRK2_TETHN</name>
<feature type="region of interest" description="Disordered" evidence="1">
    <location>
        <begin position="49"/>
        <end position="129"/>
    </location>
</feature>
<dbReference type="AlphaFoldDB" id="A0AAN1VRK2"/>
<dbReference type="KEGG" id="thl:TEH_18500"/>
<feature type="compositionally biased region" description="Acidic residues" evidence="1">
    <location>
        <begin position="100"/>
        <end position="118"/>
    </location>
</feature>
<feature type="domain" description="Putative host cell surface-exposed lipoprotein Ltp-like HTH region" evidence="2">
    <location>
        <begin position="123"/>
        <end position="169"/>
    </location>
</feature>
<reference evidence="3 4" key="1">
    <citation type="submission" date="2011-01" db="EMBL/GenBank/DDBJ databases">
        <title>Whole genome sequence of Tetragenococcus halophilus NBRC 12172.</title>
        <authorList>
            <person name="Nakazawa H."/>
            <person name="Omata S."/>
            <person name="Koga C."/>
            <person name="Watanabe Y."/>
            <person name="Katano Y."/>
            <person name="Ito N."/>
            <person name="Tsukatani N."/>
            <person name="Ankai A."/>
            <person name="Oguchi A."/>
            <person name="Fukui S."/>
            <person name="Yashiro I."/>
            <person name="Kamata S."/>
            <person name="Hashimoto Y."/>
            <person name="Yamazaki J."/>
            <person name="Taguchi H."/>
            <person name="Tanaka A."/>
            <person name="Koyama T."/>
            <person name="Ichige A."/>
            <person name="Hanya Y."/>
            <person name="Tanikawa S."/>
            <person name="Yamazaki S."/>
            <person name="Fujita N."/>
        </authorList>
    </citation>
    <scope>NUCLEOTIDE SEQUENCE [LARGE SCALE GENOMIC DNA]</scope>
    <source>
        <strain evidence="4">DSM 20338 / JCM 20259 / NCIMB 9735 / NBRC 12172</strain>
    </source>
</reference>
<evidence type="ECO:0000313" key="3">
    <source>
        <dbReference type="EMBL" id="BAK95177.1"/>
    </source>
</evidence>
<organism evidence="3 4">
    <name type="scientific">Tetragenococcus halophilus (strain DSM 20338 / JCM 20259 / NCIMB 9735 / NBRC 12172)</name>
    <name type="common">Pediococcus halophilus</name>
    <dbReference type="NCBI Taxonomy" id="945021"/>
    <lineage>
        <taxon>Bacteria</taxon>
        <taxon>Bacillati</taxon>
        <taxon>Bacillota</taxon>
        <taxon>Bacilli</taxon>
        <taxon>Lactobacillales</taxon>
        <taxon>Enterococcaceae</taxon>
        <taxon>Tetragenococcus</taxon>
    </lineage>
</organism>
<protein>
    <recommendedName>
        <fullName evidence="2">Putative host cell surface-exposed lipoprotein Ltp-like HTH region domain-containing protein</fullName>
    </recommendedName>
</protein>
<dbReference type="EMBL" id="AP012046">
    <property type="protein sequence ID" value="BAK95177.1"/>
    <property type="molecule type" value="Genomic_DNA"/>
</dbReference>